<keyword evidence="2" id="KW-1185">Reference proteome</keyword>
<dbReference type="AlphaFoldDB" id="A0A9D4LRY1"/>
<comment type="caution">
    <text evidence="1">The sequence shown here is derived from an EMBL/GenBank/DDBJ whole genome shotgun (WGS) entry which is preliminary data.</text>
</comment>
<dbReference type="Proteomes" id="UP000828390">
    <property type="component" value="Unassembled WGS sequence"/>
</dbReference>
<dbReference type="EMBL" id="JAIWYP010000002">
    <property type="protein sequence ID" value="KAH3862647.1"/>
    <property type="molecule type" value="Genomic_DNA"/>
</dbReference>
<proteinExistence type="predicted"/>
<protein>
    <submittedName>
        <fullName evidence="1">Uncharacterized protein</fullName>
    </submittedName>
</protein>
<reference evidence="1" key="2">
    <citation type="submission" date="2020-11" db="EMBL/GenBank/DDBJ databases">
        <authorList>
            <person name="McCartney M.A."/>
            <person name="Auch B."/>
            <person name="Kono T."/>
            <person name="Mallez S."/>
            <person name="Becker A."/>
            <person name="Gohl D.M."/>
            <person name="Silverstein K.A.T."/>
            <person name="Koren S."/>
            <person name="Bechman K.B."/>
            <person name="Herman A."/>
            <person name="Abrahante J.E."/>
            <person name="Garbe J."/>
        </authorList>
    </citation>
    <scope>NUCLEOTIDE SEQUENCE</scope>
    <source>
        <strain evidence="1">Duluth1</strain>
        <tissue evidence="1">Whole animal</tissue>
    </source>
</reference>
<sequence>MKGVLIQSKAGKKIRISTNSSRERGRECSGKKISTNSWCVVTSQLDWLGIYPSIEAILGSQAAVLVEIRRAN</sequence>
<gene>
    <name evidence="1" type="ORF">DPMN_025617</name>
</gene>
<name>A0A9D4LRY1_DREPO</name>
<organism evidence="1 2">
    <name type="scientific">Dreissena polymorpha</name>
    <name type="common">Zebra mussel</name>
    <name type="synonym">Mytilus polymorpha</name>
    <dbReference type="NCBI Taxonomy" id="45954"/>
    <lineage>
        <taxon>Eukaryota</taxon>
        <taxon>Metazoa</taxon>
        <taxon>Spiralia</taxon>
        <taxon>Lophotrochozoa</taxon>
        <taxon>Mollusca</taxon>
        <taxon>Bivalvia</taxon>
        <taxon>Autobranchia</taxon>
        <taxon>Heteroconchia</taxon>
        <taxon>Euheterodonta</taxon>
        <taxon>Imparidentia</taxon>
        <taxon>Neoheterodontei</taxon>
        <taxon>Myida</taxon>
        <taxon>Dreissenoidea</taxon>
        <taxon>Dreissenidae</taxon>
        <taxon>Dreissena</taxon>
    </lineage>
</organism>
<reference evidence="1" key="1">
    <citation type="journal article" date="2019" name="bioRxiv">
        <title>The Genome of the Zebra Mussel, Dreissena polymorpha: A Resource for Invasive Species Research.</title>
        <authorList>
            <person name="McCartney M.A."/>
            <person name="Auch B."/>
            <person name="Kono T."/>
            <person name="Mallez S."/>
            <person name="Zhang Y."/>
            <person name="Obille A."/>
            <person name="Becker A."/>
            <person name="Abrahante J.E."/>
            <person name="Garbe J."/>
            <person name="Badalamenti J.P."/>
            <person name="Herman A."/>
            <person name="Mangelson H."/>
            <person name="Liachko I."/>
            <person name="Sullivan S."/>
            <person name="Sone E.D."/>
            <person name="Koren S."/>
            <person name="Silverstein K.A.T."/>
            <person name="Beckman K.B."/>
            <person name="Gohl D.M."/>
        </authorList>
    </citation>
    <scope>NUCLEOTIDE SEQUENCE</scope>
    <source>
        <strain evidence="1">Duluth1</strain>
        <tissue evidence="1">Whole animal</tissue>
    </source>
</reference>
<evidence type="ECO:0000313" key="2">
    <source>
        <dbReference type="Proteomes" id="UP000828390"/>
    </source>
</evidence>
<accession>A0A9D4LRY1</accession>
<evidence type="ECO:0000313" key="1">
    <source>
        <dbReference type="EMBL" id="KAH3862647.1"/>
    </source>
</evidence>